<organism evidence="8 9">
    <name type="scientific">Halteria grandinella</name>
    <dbReference type="NCBI Taxonomy" id="5974"/>
    <lineage>
        <taxon>Eukaryota</taxon>
        <taxon>Sar</taxon>
        <taxon>Alveolata</taxon>
        <taxon>Ciliophora</taxon>
        <taxon>Intramacronucleata</taxon>
        <taxon>Spirotrichea</taxon>
        <taxon>Stichotrichia</taxon>
        <taxon>Sporadotrichida</taxon>
        <taxon>Halteriidae</taxon>
        <taxon>Halteria</taxon>
    </lineage>
</organism>
<reference evidence="8" key="1">
    <citation type="submission" date="2019-06" db="EMBL/GenBank/DDBJ databases">
        <authorList>
            <person name="Zheng W."/>
        </authorList>
    </citation>
    <scope>NUCLEOTIDE SEQUENCE</scope>
    <source>
        <strain evidence="8">QDHG01</strain>
    </source>
</reference>
<evidence type="ECO:0000313" key="9">
    <source>
        <dbReference type="Proteomes" id="UP000785679"/>
    </source>
</evidence>
<evidence type="ECO:0000256" key="7">
    <source>
        <dbReference type="ARBA" id="ARBA00023237"/>
    </source>
</evidence>
<keyword evidence="4" id="KW-0964">Secreted</keyword>
<dbReference type="GO" id="GO:0005576">
    <property type="term" value="C:extracellular region"/>
    <property type="evidence" value="ECO:0007669"/>
    <property type="project" value="UniProtKB-SubCell"/>
</dbReference>
<keyword evidence="5" id="KW-0732">Signal</keyword>
<dbReference type="InterPro" id="IPR011050">
    <property type="entry name" value="Pectin_lyase_fold/virulence"/>
</dbReference>
<accession>A0A8J8SUX5</accession>
<evidence type="ECO:0000256" key="3">
    <source>
        <dbReference type="ARBA" id="ARBA00004613"/>
    </source>
</evidence>
<comment type="subcellular location">
    <subcellularLocation>
        <location evidence="1">Cell envelope</location>
    </subcellularLocation>
    <subcellularLocation>
        <location evidence="2">Cell outer membrane</location>
    </subcellularLocation>
    <subcellularLocation>
        <location evidence="3">Secreted</location>
    </subcellularLocation>
</comment>
<evidence type="ECO:0000313" key="8">
    <source>
        <dbReference type="EMBL" id="TNV71313.1"/>
    </source>
</evidence>
<dbReference type="Pfam" id="PF02415">
    <property type="entry name" value="Chlam_PMP"/>
    <property type="match status" value="2"/>
</dbReference>
<dbReference type="InterPro" id="IPR003368">
    <property type="entry name" value="POMP_repeat"/>
</dbReference>
<dbReference type="AlphaFoldDB" id="A0A8J8SUX5"/>
<evidence type="ECO:0000256" key="5">
    <source>
        <dbReference type="ARBA" id="ARBA00022729"/>
    </source>
</evidence>
<dbReference type="SUPFAM" id="SSF51126">
    <property type="entry name" value="Pectin lyase-like"/>
    <property type="match status" value="1"/>
</dbReference>
<evidence type="ECO:0000256" key="4">
    <source>
        <dbReference type="ARBA" id="ARBA00022525"/>
    </source>
</evidence>
<dbReference type="SUPFAM" id="SSF57184">
    <property type="entry name" value="Growth factor receptor domain"/>
    <property type="match status" value="1"/>
</dbReference>
<dbReference type="Proteomes" id="UP000785679">
    <property type="component" value="Unassembled WGS sequence"/>
</dbReference>
<protein>
    <submittedName>
        <fullName evidence="8">Uncharacterized protein</fullName>
    </submittedName>
</protein>
<evidence type="ECO:0000256" key="6">
    <source>
        <dbReference type="ARBA" id="ARBA00023136"/>
    </source>
</evidence>
<keyword evidence="7" id="KW-0998">Cell outer membrane</keyword>
<name>A0A8J8SUX5_HALGN</name>
<dbReference type="InterPro" id="IPR009030">
    <property type="entry name" value="Growth_fac_rcpt_cys_sf"/>
</dbReference>
<gene>
    <name evidence="8" type="ORF">FGO68_gene17027</name>
</gene>
<evidence type="ECO:0000256" key="1">
    <source>
        <dbReference type="ARBA" id="ARBA00004196"/>
    </source>
</evidence>
<comment type="caution">
    <text evidence="8">The sequence shown here is derived from an EMBL/GenBank/DDBJ whole genome shotgun (WGS) entry which is preliminary data.</text>
</comment>
<dbReference type="PANTHER" id="PTHR11319:SF35">
    <property type="entry name" value="OUTER MEMBRANE PROTEIN PMPC-RELATED"/>
    <property type="match status" value="1"/>
</dbReference>
<proteinExistence type="predicted"/>
<dbReference type="EMBL" id="RRYP01029998">
    <property type="protein sequence ID" value="TNV71313.1"/>
    <property type="molecule type" value="Genomic_DNA"/>
</dbReference>
<keyword evidence="6" id="KW-0472">Membrane</keyword>
<evidence type="ECO:0000256" key="2">
    <source>
        <dbReference type="ARBA" id="ARBA00004442"/>
    </source>
</evidence>
<dbReference type="PANTHER" id="PTHR11319">
    <property type="entry name" value="G PROTEIN-COUPLED RECEPTOR-RELATED"/>
    <property type="match status" value="1"/>
</dbReference>
<sequence length="696" mass="77030">MIRSETSAIISQSTFNGGQATEGGAIYLDDGSTLEISDCTLEDNSASVQGGAIHATYPGYIKIENSRFLLNKALSQGSNLYVAYMDTEYNLTVENTKFTISSIQYNSLSIKRTISYLNKVLFYTPISREVLSTSYIQQYGQGLQCSECLYLAISNSIFNNYVSDNGGALSIITPTSIKENYQGYLGLSITSTKFNGNIAKLKGGAIYLENTQNATISECSFTTNQASSLVVMNLLSPLSVANQQFTENSGEGGAIYYVCDPGTQTGALECNLKITSSSFMNNNALIKGGAIHNFNIEPEIDQFNMNFTGNKAGSYGNLFSSEAHQLVHIPESALEQVQVKHQVNQETINQIKNEVIQFKRFKSGSKVETMYFGLIDLYGNLITTDSKAMLFVKDISITNLLVYAGQLEYGNSILGTFYTANQGIFTIDSLQLSSSPNSSQLLQLVTNDINSQYKYNKENLLNAINISVDVRNCLPGEEITIKGECYQCPENTYLLENPTKSSKCLPCKSEFSICLGGNKVYPKPGYWRSSEFSDNFIQCRNLKACLGGSEGNERRLDQNFSSPLVGACYKGFQGILCADCDISYQTQSGFKCAKCPDPTLNVLKLIAIYLFVGIKELRKRPTIHQHLIKFQSTTCSLSVQQVHLTFNGQNLSKNYSKTLKQCKKVSPCSFHLIASSIKERLKIREPTRLEYTFRKS</sequence>
<dbReference type="OrthoDB" id="294016at2759"/>
<keyword evidence="9" id="KW-1185">Reference proteome</keyword>